<dbReference type="OrthoDB" id="4851849at2759"/>
<reference evidence="1" key="1">
    <citation type="journal article" date="2021" name="IMA Fungus">
        <title>Genomic characterization of three marine fungi, including Emericellopsis atlantica sp. nov. with signatures of a generalist lifestyle and marine biomass degradation.</title>
        <authorList>
            <person name="Hagestad O.C."/>
            <person name="Hou L."/>
            <person name="Andersen J.H."/>
            <person name="Hansen E.H."/>
            <person name="Altermark B."/>
            <person name="Li C."/>
            <person name="Kuhnert E."/>
            <person name="Cox R.J."/>
            <person name="Crous P.W."/>
            <person name="Spatafora J.W."/>
            <person name="Lail K."/>
            <person name="Amirebrahimi M."/>
            <person name="Lipzen A."/>
            <person name="Pangilinan J."/>
            <person name="Andreopoulos W."/>
            <person name="Hayes R.D."/>
            <person name="Ng V."/>
            <person name="Grigoriev I.V."/>
            <person name="Jackson S.A."/>
            <person name="Sutton T.D.S."/>
            <person name="Dobson A.D.W."/>
            <person name="Rama T."/>
        </authorList>
    </citation>
    <scope>NUCLEOTIDE SEQUENCE</scope>
    <source>
        <strain evidence="1">TRa3180A</strain>
    </source>
</reference>
<accession>A0A9P8CFW9</accession>
<protein>
    <submittedName>
        <fullName evidence="1">Uncharacterized protein</fullName>
    </submittedName>
</protein>
<name>A0A9P8CFW9_9HELO</name>
<dbReference type="Proteomes" id="UP000887226">
    <property type="component" value="Unassembled WGS sequence"/>
</dbReference>
<comment type="caution">
    <text evidence="1">The sequence shown here is derived from an EMBL/GenBank/DDBJ whole genome shotgun (WGS) entry which is preliminary data.</text>
</comment>
<evidence type="ECO:0000313" key="2">
    <source>
        <dbReference type="Proteomes" id="UP000887226"/>
    </source>
</evidence>
<evidence type="ECO:0000313" key="1">
    <source>
        <dbReference type="EMBL" id="KAG9245115.1"/>
    </source>
</evidence>
<dbReference type="EMBL" id="MU253864">
    <property type="protein sequence ID" value="KAG9245115.1"/>
    <property type="molecule type" value="Genomic_DNA"/>
</dbReference>
<sequence>MGIIRDKRIIPIYDLPAEKHPDVVVINSFQDEDRPKRPWSVCKEPTSRACQHCEDGFFCSDTREPNCDPDHGHGCLLSQGYRSRTAQRLRSACWNGCIPADLDVLNDYGFNLIHGHARADLVTFYGTLFLSGVTPEELHRWRLDGTLLYHCVIITSDWMDFKTDDKSSWYQWVLSNQQALSGWAPYRGDISEDNDFVWKWLDRIPSGMTLRDGTVMC</sequence>
<gene>
    <name evidence="1" type="ORF">BJ878DRAFT_34662</name>
</gene>
<proteinExistence type="predicted"/>
<dbReference type="AlphaFoldDB" id="A0A9P8CFW9"/>
<keyword evidence="2" id="KW-1185">Reference proteome</keyword>
<organism evidence="1 2">
    <name type="scientific">Calycina marina</name>
    <dbReference type="NCBI Taxonomy" id="1763456"/>
    <lineage>
        <taxon>Eukaryota</taxon>
        <taxon>Fungi</taxon>
        <taxon>Dikarya</taxon>
        <taxon>Ascomycota</taxon>
        <taxon>Pezizomycotina</taxon>
        <taxon>Leotiomycetes</taxon>
        <taxon>Helotiales</taxon>
        <taxon>Pezizellaceae</taxon>
        <taxon>Calycina</taxon>
    </lineage>
</organism>